<name>C4XUB9_SOLM1</name>
<dbReference type="PANTHER" id="PTHR32089">
    <property type="entry name" value="METHYL-ACCEPTING CHEMOTAXIS PROTEIN MCPB"/>
    <property type="match status" value="1"/>
</dbReference>
<accession>C4XUB9</accession>
<dbReference type="STRING" id="573370.DMR_26500"/>
<dbReference type="Pfam" id="PF00015">
    <property type="entry name" value="MCPsignal"/>
    <property type="match status" value="1"/>
</dbReference>
<evidence type="ECO:0000313" key="5">
    <source>
        <dbReference type="Proteomes" id="UP000009071"/>
    </source>
</evidence>
<dbReference type="SUPFAM" id="SSF58104">
    <property type="entry name" value="Methyl-accepting chemotaxis protein (MCP) signaling domain"/>
    <property type="match status" value="1"/>
</dbReference>
<feature type="domain" description="Methyl-accepting transducer" evidence="3">
    <location>
        <begin position="180"/>
        <end position="437"/>
    </location>
</feature>
<dbReference type="Gene3D" id="1.10.287.950">
    <property type="entry name" value="Methyl-accepting chemotaxis protein"/>
    <property type="match status" value="1"/>
</dbReference>
<dbReference type="KEGG" id="dma:DMR_26500"/>
<evidence type="ECO:0000256" key="1">
    <source>
        <dbReference type="ARBA" id="ARBA00023224"/>
    </source>
</evidence>
<dbReference type="Proteomes" id="UP000009071">
    <property type="component" value="Chromosome"/>
</dbReference>
<dbReference type="InterPro" id="IPR025991">
    <property type="entry name" value="Chemoreceptor_zinc-bind_dom"/>
</dbReference>
<dbReference type="HOGENOM" id="CLU_465204_0_0_7"/>
<dbReference type="eggNOG" id="COG0840">
    <property type="taxonomic scope" value="Bacteria"/>
</dbReference>
<dbReference type="AlphaFoldDB" id="C4XUB9"/>
<reference evidence="4 5" key="1">
    <citation type="journal article" date="2009" name="Genome Res.">
        <title>Whole genome sequence of Desulfovibrio magneticus strain RS-1 revealed common gene clusters in magnetotactic bacteria.</title>
        <authorList>
            <person name="Nakazawa H."/>
            <person name="Arakaki A."/>
            <person name="Narita-Yamada S."/>
            <person name="Yashiro I."/>
            <person name="Jinno K."/>
            <person name="Aoki N."/>
            <person name="Tsuruyama A."/>
            <person name="Okamura Y."/>
            <person name="Tanikawa S."/>
            <person name="Fujita N."/>
            <person name="Takeyama H."/>
            <person name="Matsunaga T."/>
        </authorList>
    </citation>
    <scope>NUCLEOTIDE SEQUENCE [LARGE SCALE GENOMIC DNA]</scope>
    <source>
        <strain evidence="5">ATCC 700980 / DSM 13731 / RS-1</strain>
    </source>
</reference>
<dbReference type="Gene3D" id="1.20.120.30">
    <property type="entry name" value="Aspartate receptor, ligand-binding domain"/>
    <property type="match status" value="1"/>
</dbReference>
<dbReference type="PANTHER" id="PTHR32089:SF112">
    <property type="entry name" value="LYSOZYME-LIKE PROTEIN-RELATED"/>
    <property type="match status" value="1"/>
</dbReference>
<sequence>MRFLQPRQRLTVCTLESRKTDFGVIVVVVLSSPHFKELSMSHPTRDVIGPIPSAALAALAAANLSLALALSLSPDWLQSTPALLPLSAVGWSVLAVWGATVYARLSRLARTAVAATGTLDALAAGNLAATPPPVGLAARNRFRDFCVSDKNAVTTIAAYSREFESSSSAASAMAAASKGDAAAIDARARQLAQDMETMDAAADDTAAHIASVAASVEQTRQASDEIAASVDRAREAVERAAEAARRNAVEIAGLGERAATGATGLRQVADSIVGVRDQAANLQRDMAALGRDSQSIGEVLGVIADIADQTNLLALNAAIEAARAGESGRGFAVVADEVRKLAEKTMTATRDVGAAIASIQAMAKGNVAATEQAVAAVEASARLAEEQIAGAEGLMRAMGDVGGEVGAIAETVDSLRDMIFTSSSATEEHSQATAAIAESLSGAARIAEDMRGQARHGLDAARDISGRAADVAQSVAGMAAASQQVNSSSRELTRLTGLLADQIGQFELGRPPFDIAAVKTAHLAWRARLESILLGHIHLDPSEVADHHQCQFGKWYDADGRRSFAGHPIFDEIGRHHEQVHALARRIAALVNQGQSGEASALMEQFEAVRVSLFHALNQLYLEKTA</sequence>
<evidence type="ECO:0000259" key="3">
    <source>
        <dbReference type="PROSITE" id="PS50111"/>
    </source>
</evidence>
<dbReference type="EMBL" id="AP010904">
    <property type="protein sequence ID" value="BAH76141.1"/>
    <property type="molecule type" value="Genomic_DNA"/>
</dbReference>
<dbReference type="SMART" id="SM00283">
    <property type="entry name" value="MA"/>
    <property type="match status" value="1"/>
</dbReference>
<gene>
    <name evidence="4" type="ordered locus">DMR_26500</name>
</gene>
<proteinExistence type="predicted"/>
<dbReference type="GO" id="GO:0007165">
    <property type="term" value="P:signal transduction"/>
    <property type="evidence" value="ECO:0007669"/>
    <property type="project" value="UniProtKB-KW"/>
</dbReference>
<keyword evidence="1 2" id="KW-0807">Transducer</keyword>
<keyword evidence="5" id="KW-1185">Reference proteome</keyword>
<protein>
    <submittedName>
        <fullName evidence="4">Methyl-accepting chemotaxis protein</fullName>
    </submittedName>
</protein>
<dbReference type="InterPro" id="IPR004089">
    <property type="entry name" value="MCPsignal_dom"/>
</dbReference>
<organism evidence="4 5">
    <name type="scientific">Solidesulfovibrio magneticus (strain ATCC 700980 / DSM 13731 / RS-1)</name>
    <name type="common">Desulfovibrio magneticus</name>
    <dbReference type="NCBI Taxonomy" id="573370"/>
    <lineage>
        <taxon>Bacteria</taxon>
        <taxon>Pseudomonadati</taxon>
        <taxon>Thermodesulfobacteriota</taxon>
        <taxon>Desulfovibrionia</taxon>
        <taxon>Desulfovibrionales</taxon>
        <taxon>Desulfovibrionaceae</taxon>
        <taxon>Solidesulfovibrio</taxon>
    </lineage>
</organism>
<dbReference type="Pfam" id="PF13682">
    <property type="entry name" value="CZB"/>
    <property type="match status" value="1"/>
</dbReference>
<dbReference type="GO" id="GO:0016020">
    <property type="term" value="C:membrane"/>
    <property type="evidence" value="ECO:0007669"/>
    <property type="project" value="InterPro"/>
</dbReference>
<dbReference type="PROSITE" id="PS50111">
    <property type="entry name" value="CHEMOTAXIS_TRANSDUC_2"/>
    <property type="match status" value="1"/>
</dbReference>
<evidence type="ECO:0000313" key="4">
    <source>
        <dbReference type="EMBL" id="BAH76141.1"/>
    </source>
</evidence>
<evidence type="ECO:0000256" key="2">
    <source>
        <dbReference type="PROSITE-ProRule" id="PRU00284"/>
    </source>
</evidence>